<name>A0ABP8YFT0_9MICO</name>
<feature type="compositionally biased region" description="Pro residues" evidence="1">
    <location>
        <begin position="123"/>
        <end position="132"/>
    </location>
</feature>
<evidence type="ECO:0008006" key="4">
    <source>
        <dbReference type="Google" id="ProtNLM"/>
    </source>
</evidence>
<sequence length="537" mass="56159">MAGRDPDRYGAARAAGATLGEVVRQSEVVVAQRWAEAPAFDEYVVARGSDLLRTAWLLTGDERGAEALARATLDAAWPRWSHLVDRGAGSYDAELRRVLVAGYLHHAPRRRRPTTTGQTTRPPATPRPPAPRPAAGDVWAALAELTRQQRTVVALSVVDGLGDAQVAHALDEATGEVRRHREHALAALSGRLGVGEQELGGLLDGVLPADPSVDALLARPARRSPRWRVVRDWVAVLAGLALVAVVVGLVRPSDHGGVVPPPPEPTIAPLSCLTQAPPPSPPSTSAVPLHTRYDAVLVCAQTDEGSVWANSLPPDDAVTAPAAIDALVLDPRGAATHCAHLPTGPAFRVLLRTADGALTTWANEGLACNGWPALDSYYRALAEQGAGPAVDADGFLGCPSTLTGQRTSTPSAAVSGAAPGLARGTVLVAATACLHPAVQPQASTPPSFRAVRGAVLGGPGLAQLNADLARSGSRRGPRLACLAGPWTYELRARTDTGRLVELTSGCAREFAVDGRQRDTWPVSRETTSMLRALLVAN</sequence>
<comment type="caution">
    <text evidence="2">The sequence shown here is derived from an EMBL/GenBank/DDBJ whole genome shotgun (WGS) entry which is preliminary data.</text>
</comment>
<accession>A0ABP8YFT0</accession>
<gene>
    <name evidence="2" type="ORF">GCM10025782_26370</name>
</gene>
<keyword evidence="3" id="KW-1185">Reference proteome</keyword>
<dbReference type="RefSeq" id="WP_345503939.1">
    <property type="nucleotide sequence ID" value="NZ_BAABLO010000011.1"/>
</dbReference>
<feature type="region of interest" description="Disordered" evidence="1">
    <location>
        <begin position="106"/>
        <end position="134"/>
    </location>
</feature>
<dbReference type="Proteomes" id="UP001500556">
    <property type="component" value="Unassembled WGS sequence"/>
</dbReference>
<evidence type="ECO:0000313" key="3">
    <source>
        <dbReference type="Proteomes" id="UP001500556"/>
    </source>
</evidence>
<reference evidence="3" key="1">
    <citation type="journal article" date="2019" name="Int. J. Syst. Evol. Microbiol.">
        <title>The Global Catalogue of Microorganisms (GCM) 10K type strain sequencing project: providing services to taxonomists for standard genome sequencing and annotation.</title>
        <authorList>
            <consortium name="The Broad Institute Genomics Platform"/>
            <consortium name="The Broad Institute Genome Sequencing Center for Infectious Disease"/>
            <person name="Wu L."/>
            <person name="Ma J."/>
        </authorList>
    </citation>
    <scope>NUCLEOTIDE SEQUENCE [LARGE SCALE GENOMIC DNA]</scope>
    <source>
        <strain evidence="3">JCM 18961</strain>
    </source>
</reference>
<proteinExistence type="predicted"/>
<dbReference type="Gene3D" id="1.10.10.10">
    <property type="entry name" value="Winged helix-like DNA-binding domain superfamily/Winged helix DNA-binding domain"/>
    <property type="match status" value="1"/>
</dbReference>
<evidence type="ECO:0000256" key="1">
    <source>
        <dbReference type="SAM" id="MobiDB-lite"/>
    </source>
</evidence>
<organism evidence="2 3">
    <name type="scientific">Pedococcus ginsenosidimutans</name>
    <dbReference type="NCBI Taxonomy" id="490570"/>
    <lineage>
        <taxon>Bacteria</taxon>
        <taxon>Bacillati</taxon>
        <taxon>Actinomycetota</taxon>
        <taxon>Actinomycetes</taxon>
        <taxon>Micrococcales</taxon>
        <taxon>Intrasporangiaceae</taxon>
        <taxon>Pedococcus</taxon>
    </lineage>
</organism>
<dbReference type="SUPFAM" id="SSF88659">
    <property type="entry name" value="Sigma3 and sigma4 domains of RNA polymerase sigma factors"/>
    <property type="match status" value="1"/>
</dbReference>
<dbReference type="EMBL" id="BAABLO010000011">
    <property type="protein sequence ID" value="GAA4726666.1"/>
    <property type="molecule type" value="Genomic_DNA"/>
</dbReference>
<protein>
    <recommendedName>
        <fullName evidence="4">RNA polymerase sigma factor 70 region 4 type 2 domain-containing protein</fullName>
    </recommendedName>
</protein>
<evidence type="ECO:0000313" key="2">
    <source>
        <dbReference type="EMBL" id="GAA4726666.1"/>
    </source>
</evidence>
<dbReference type="InterPro" id="IPR013324">
    <property type="entry name" value="RNA_pol_sigma_r3/r4-like"/>
</dbReference>
<dbReference type="InterPro" id="IPR036388">
    <property type="entry name" value="WH-like_DNA-bd_sf"/>
</dbReference>